<dbReference type="InterPro" id="IPR051200">
    <property type="entry name" value="Host-pathogen_enzymatic-act"/>
</dbReference>
<evidence type="ECO:0000313" key="2">
    <source>
        <dbReference type="EMBL" id="NYF53513.1"/>
    </source>
</evidence>
<dbReference type="GO" id="GO:0003677">
    <property type="term" value="F:DNA binding"/>
    <property type="evidence" value="ECO:0007669"/>
    <property type="project" value="UniProtKB-KW"/>
</dbReference>
<dbReference type="Gene3D" id="2.130.10.10">
    <property type="entry name" value="YVTN repeat-like/Quinoprotein amine dehydrogenase"/>
    <property type="match status" value="2"/>
</dbReference>
<feature type="signal peptide" evidence="1">
    <location>
        <begin position="1"/>
        <end position="23"/>
    </location>
</feature>
<proteinExistence type="predicted"/>
<evidence type="ECO:0000256" key="1">
    <source>
        <dbReference type="SAM" id="SignalP"/>
    </source>
</evidence>
<dbReference type="EMBL" id="JACCCV010000002">
    <property type="protein sequence ID" value="NYF53513.1"/>
    <property type="molecule type" value="Genomic_DNA"/>
</dbReference>
<dbReference type="Proteomes" id="UP000534186">
    <property type="component" value="Unassembled WGS sequence"/>
</dbReference>
<feature type="chain" id="PRO_5031569902" evidence="1">
    <location>
        <begin position="24"/>
        <end position="351"/>
    </location>
</feature>
<dbReference type="PANTHER" id="PTHR47197">
    <property type="entry name" value="PROTEIN NIRF"/>
    <property type="match status" value="1"/>
</dbReference>
<dbReference type="InterPro" id="IPR015943">
    <property type="entry name" value="WD40/YVTN_repeat-like_dom_sf"/>
</dbReference>
<dbReference type="PANTHER" id="PTHR47197:SF3">
    <property type="entry name" value="DIHYDRO-HEME D1 DEHYDROGENASE"/>
    <property type="match status" value="1"/>
</dbReference>
<comment type="caution">
    <text evidence="2">The sequence shown here is derived from an EMBL/GenBank/DDBJ whole genome shotgun (WGS) entry which is preliminary data.</text>
</comment>
<accession>A0A7Y9NRA0</accession>
<evidence type="ECO:0000313" key="3">
    <source>
        <dbReference type="Proteomes" id="UP000534186"/>
    </source>
</evidence>
<dbReference type="SUPFAM" id="SSF51004">
    <property type="entry name" value="C-terminal (heme d1) domain of cytochrome cd1-nitrite reductase"/>
    <property type="match status" value="1"/>
</dbReference>
<reference evidence="2 3" key="1">
    <citation type="submission" date="2020-07" db="EMBL/GenBank/DDBJ databases">
        <title>Genomic Encyclopedia of Type Strains, Phase IV (KMG-V): Genome sequencing to study the core and pangenomes of soil and plant-associated prokaryotes.</title>
        <authorList>
            <person name="Whitman W."/>
        </authorList>
    </citation>
    <scope>NUCLEOTIDE SEQUENCE [LARGE SCALE GENOMIC DNA]</scope>
    <source>
        <strain evidence="2 3">M8UP30</strain>
    </source>
</reference>
<gene>
    <name evidence="2" type="ORF">HDF12_003912</name>
</gene>
<dbReference type="InterPro" id="IPR011048">
    <property type="entry name" value="Haem_d1_sf"/>
</dbReference>
<sequence length="351" mass="37616">MKIQKRLAGLLVLSSSAAIYTVAGVTGARAQAPAMKLVQTIELPGYTGDFDHFAVDEQRGRLLLAAEDHATMEVFDLKTGRHLKTVKGFDAPHSILVRPAASTIIVTDSGKTMTKVLDAETYAIKGTIKLTEGADSAAYDPETNIYYIVTGGKDVDMKTANVEAVNPDTGQRLGGVTFKDDHVEAIALEQHGNRIFVNLTQTNKMAVVDRKTMKEIAEWPVAPAQQNAMVALDEAQHRLYVVCRADLSGAPAGKVVVMNSDDGKVVSTQDAPTRVDQVIYDIVMHRLYVPGGQGYTEIYDTSDANNLKSVAKVSTAPGAKTGILLPGKNLVLAASPGETKAVAKVMYFSIP</sequence>
<organism evidence="2 3">
    <name type="scientific">Tunturiibacter lichenicola</name>
    <dbReference type="NCBI Taxonomy" id="2051959"/>
    <lineage>
        <taxon>Bacteria</taxon>
        <taxon>Pseudomonadati</taxon>
        <taxon>Acidobacteriota</taxon>
        <taxon>Terriglobia</taxon>
        <taxon>Terriglobales</taxon>
        <taxon>Acidobacteriaceae</taxon>
        <taxon>Tunturiibacter</taxon>
    </lineage>
</organism>
<keyword evidence="2" id="KW-0238">DNA-binding</keyword>
<protein>
    <submittedName>
        <fullName evidence="2">DNA-binding beta-propeller fold protein YncE</fullName>
    </submittedName>
</protein>
<keyword evidence="1" id="KW-0732">Signal</keyword>
<dbReference type="AlphaFoldDB" id="A0A7Y9NRA0"/>
<name>A0A7Y9NRA0_9BACT</name>